<evidence type="ECO:0000313" key="3">
    <source>
        <dbReference type="Proteomes" id="UP001497382"/>
    </source>
</evidence>
<accession>A0AAV2BHU9</accession>
<reference evidence="2 3" key="1">
    <citation type="submission" date="2024-04" db="EMBL/GenBank/DDBJ databases">
        <authorList>
            <person name="Rising A."/>
            <person name="Reimegard J."/>
            <person name="Sonavane S."/>
            <person name="Akerstrom W."/>
            <person name="Nylinder S."/>
            <person name="Hedman E."/>
            <person name="Kallberg Y."/>
        </authorList>
    </citation>
    <scope>NUCLEOTIDE SEQUENCE [LARGE SCALE GENOMIC DNA]</scope>
</reference>
<evidence type="ECO:0000259" key="1">
    <source>
        <dbReference type="Pfam" id="PF07525"/>
    </source>
</evidence>
<feature type="domain" description="SOCS box" evidence="1">
    <location>
        <begin position="283"/>
        <end position="314"/>
    </location>
</feature>
<dbReference type="InterPro" id="IPR001496">
    <property type="entry name" value="SOCS_box"/>
</dbReference>
<proteinExistence type="predicted"/>
<dbReference type="Proteomes" id="UP001497382">
    <property type="component" value="Unassembled WGS sequence"/>
</dbReference>
<dbReference type="EMBL" id="CAXIEN010000372">
    <property type="protein sequence ID" value="CAL1295509.1"/>
    <property type="molecule type" value="Genomic_DNA"/>
</dbReference>
<keyword evidence="3" id="KW-1185">Reference proteome</keyword>
<name>A0AAV2BHU9_9ARAC</name>
<organism evidence="2 3">
    <name type="scientific">Larinioides sclopetarius</name>
    <dbReference type="NCBI Taxonomy" id="280406"/>
    <lineage>
        <taxon>Eukaryota</taxon>
        <taxon>Metazoa</taxon>
        <taxon>Ecdysozoa</taxon>
        <taxon>Arthropoda</taxon>
        <taxon>Chelicerata</taxon>
        <taxon>Arachnida</taxon>
        <taxon>Araneae</taxon>
        <taxon>Araneomorphae</taxon>
        <taxon>Entelegynae</taxon>
        <taxon>Araneoidea</taxon>
        <taxon>Araneidae</taxon>
        <taxon>Larinioides</taxon>
    </lineage>
</organism>
<sequence length="326" mass="38751">MRLRLEPAHDFRSKVFYGDNTFHLRDIFIDEEAYLEILRQFLTESIENSSKKVALIGKYIKTIKQFFGDLESFQSESFSWLLYIIYYECNDSQIVKEVLSAFDFPMWVFYSNDCDSEILDFFLYHARLSECNVWKNYTRGDPIIGCFLHKKYDFVDILLKYINVPCFVELDYSFNTLQRKSKLLTSNTRNPILIDYYRGQPARERRISMQRNFLALMILDLFENLPSDEGVLALRLLWRAIADSFFTLSEWMLAFGNQLDPEILQQVDKFYSEIIEEDTSLRSPRTLQQHCRVTIRKTLYDCQKLPNGIELLNLDSRSKAFLRLEN</sequence>
<comment type="caution">
    <text evidence="2">The sequence shown here is derived from an EMBL/GenBank/DDBJ whole genome shotgun (WGS) entry which is preliminary data.</text>
</comment>
<protein>
    <recommendedName>
        <fullName evidence="1">SOCS box domain-containing protein</fullName>
    </recommendedName>
</protein>
<evidence type="ECO:0000313" key="2">
    <source>
        <dbReference type="EMBL" id="CAL1295509.1"/>
    </source>
</evidence>
<gene>
    <name evidence="2" type="ORF">LARSCL_LOCUS19304</name>
</gene>
<dbReference type="Pfam" id="PF07525">
    <property type="entry name" value="SOCS_box"/>
    <property type="match status" value="1"/>
</dbReference>
<dbReference type="AlphaFoldDB" id="A0AAV2BHU9"/>